<keyword evidence="2" id="KW-1185">Reference proteome</keyword>
<evidence type="ECO:0000313" key="1">
    <source>
        <dbReference type="EMBL" id="VUZ52884.1"/>
    </source>
</evidence>
<organism evidence="1 2">
    <name type="scientific">Hymenolepis diminuta</name>
    <name type="common">Rat tapeworm</name>
    <dbReference type="NCBI Taxonomy" id="6216"/>
    <lineage>
        <taxon>Eukaryota</taxon>
        <taxon>Metazoa</taxon>
        <taxon>Spiralia</taxon>
        <taxon>Lophotrochozoa</taxon>
        <taxon>Platyhelminthes</taxon>
        <taxon>Cestoda</taxon>
        <taxon>Eucestoda</taxon>
        <taxon>Cyclophyllidea</taxon>
        <taxon>Hymenolepididae</taxon>
        <taxon>Hymenolepis</taxon>
    </lineage>
</organism>
<accession>A0A564Z235</accession>
<proteinExistence type="predicted"/>
<protein>
    <submittedName>
        <fullName evidence="1">Uncharacterized protein</fullName>
    </submittedName>
</protein>
<name>A0A564Z235_HYMDI</name>
<sequence>MSSTLSSSLTKTKLTRRLLLNIRMRGPSLEFCNDAKEMSKILLSMHYQCLMTFLSSSG</sequence>
<dbReference type="AlphaFoldDB" id="A0A564Z235"/>
<dbReference type="Proteomes" id="UP000321570">
    <property type="component" value="Unassembled WGS sequence"/>
</dbReference>
<evidence type="ECO:0000313" key="2">
    <source>
        <dbReference type="Proteomes" id="UP000321570"/>
    </source>
</evidence>
<reference evidence="1 2" key="1">
    <citation type="submission" date="2019-07" db="EMBL/GenBank/DDBJ databases">
        <authorList>
            <person name="Jastrzebski P J."/>
            <person name="Paukszto L."/>
            <person name="Jastrzebski P J."/>
        </authorList>
    </citation>
    <scope>NUCLEOTIDE SEQUENCE [LARGE SCALE GENOMIC DNA]</scope>
    <source>
        <strain evidence="1 2">WMS-il1</strain>
    </source>
</reference>
<dbReference type="EMBL" id="CABIJS010000543">
    <property type="protein sequence ID" value="VUZ52884.1"/>
    <property type="molecule type" value="Genomic_DNA"/>
</dbReference>
<gene>
    <name evidence="1" type="ORF">WMSIL1_LOCUS11383</name>
</gene>